<evidence type="ECO:0000313" key="7">
    <source>
        <dbReference type="Proteomes" id="UP001152799"/>
    </source>
</evidence>
<keyword evidence="2" id="KW-0719">Serine esterase</keyword>
<dbReference type="GO" id="GO:0052689">
    <property type="term" value="F:carboxylic ester hydrolase activity"/>
    <property type="evidence" value="ECO:0007669"/>
    <property type="project" value="UniProtKB-KW"/>
</dbReference>
<evidence type="ECO:0000256" key="4">
    <source>
        <dbReference type="ARBA" id="ARBA00023180"/>
    </source>
</evidence>
<keyword evidence="7" id="KW-1185">Reference proteome</keyword>
<dbReference type="Proteomes" id="UP001152799">
    <property type="component" value="Chromosome 10"/>
</dbReference>
<dbReference type="AlphaFoldDB" id="A0A9N9MGI3"/>
<dbReference type="Pfam" id="PF00135">
    <property type="entry name" value="COesterase"/>
    <property type="match status" value="1"/>
</dbReference>
<evidence type="ECO:0000313" key="6">
    <source>
        <dbReference type="EMBL" id="CAG9761610.1"/>
    </source>
</evidence>
<dbReference type="Gene3D" id="3.40.50.1820">
    <property type="entry name" value="alpha/beta hydrolase"/>
    <property type="match status" value="1"/>
</dbReference>
<dbReference type="PANTHER" id="PTHR43142">
    <property type="entry name" value="CARBOXYLIC ESTER HYDROLASE"/>
    <property type="match status" value="1"/>
</dbReference>
<name>A0A9N9MGI3_9CUCU</name>
<dbReference type="InterPro" id="IPR029058">
    <property type="entry name" value="AB_hydrolase_fold"/>
</dbReference>
<keyword evidence="4" id="KW-0325">Glycoprotein</keyword>
<comment type="similarity">
    <text evidence="1">Belongs to the type-B carboxylesterase/lipase family.</text>
</comment>
<organism evidence="6 7">
    <name type="scientific">Ceutorhynchus assimilis</name>
    <name type="common">cabbage seed weevil</name>
    <dbReference type="NCBI Taxonomy" id="467358"/>
    <lineage>
        <taxon>Eukaryota</taxon>
        <taxon>Metazoa</taxon>
        <taxon>Ecdysozoa</taxon>
        <taxon>Arthropoda</taxon>
        <taxon>Hexapoda</taxon>
        <taxon>Insecta</taxon>
        <taxon>Pterygota</taxon>
        <taxon>Neoptera</taxon>
        <taxon>Endopterygota</taxon>
        <taxon>Coleoptera</taxon>
        <taxon>Polyphaga</taxon>
        <taxon>Cucujiformia</taxon>
        <taxon>Curculionidae</taxon>
        <taxon>Ceutorhynchinae</taxon>
        <taxon>Ceutorhynchus</taxon>
    </lineage>
</organism>
<evidence type="ECO:0000256" key="3">
    <source>
        <dbReference type="ARBA" id="ARBA00022801"/>
    </source>
</evidence>
<reference evidence="6" key="1">
    <citation type="submission" date="2022-01" db="EMBL/GenBank/DDBJ databases">
        <authorList>
            <person name="King R."/>
        </authorList>
    </citation>
    <scope>NUCLEOTIDE SEQUENCE</scope>
</reference>
<evidence type="ECO:0000256" key="2">
    <source>
        <dbReference type="ARBA" id="ARBA00022487"/>
    </source>
</evidence>
<sequence length="548" mass="61656">MSGQNFDFINPIIQINSGKIRGKLNEDVRGGKFYSFLGIPYAKPPIGDLRFKAPIPVDPWLGIFEALEPGNVSIQPNYLTKQIDGSEDCLNLNVHTPCLPNLHAPKTSLKPVMVFVHGGSFLTGSNHKDLHGPEILISENVVIVEINYRLGILGFLNLEDPKLEVPGNASFKDMVLSLKWIQKNIKNFNGDPENVTIFGNSAGAASVHFLVLSPMAKGLFHKALCQSGSALSSWAYAFQSNQPMAKALGLGEVSDEELYRYLKEASVEEIFKAQTMIDEETVKCNRARLVGAVVEPQTYKGEKFFKEHPVKLLLSGRYTSVPLLMGYNSGDGMIVDGMVAPEMNYIYWTDKEHNVPGLLNLPKGSLLSKQLGEEIVKFYFGKGPYSRETHLKQFYDITTDNSFLRGIFSSIKHHRRTSNAPIYMYRLSLESDLCFYKNIIQIELPGVCHVDEMGYLFTTLFTETPSKGTIEDITQRKMCRMWANFARYGNPTPFKDALLGIIWEPVVNPNKVAFLDIGDCLKIEYNPEEERMTFWDRIYSSGKLESKL</sequence>
<dbReference type="EMBL" id="OU892286">
    <property type="protein sequence ID" value="CAG9761610.1"/>
    <property type="molecule type" value="Genomic_DNA"/>
</dbReference>
<protein>
    <recommendedName>
        <fullName evidence="5">Carboxylesterase type B domain-containing protein</fullName>
    </recommendedName>
</protein>
<feature type="domain" description="Carboxylesterase type B" evidence="5">
    <location>
        <begin position="10"/>
        <end position="535"/>
    </location>
</feature>
<proteinExistence type="inferred from homology"/>
<evidence type="ECO:0000256" key="1">
    <source>
        <dbReference type="ARBA" id="ARBA00005964"/>
    </source>
</evidence>
<evidence type="ECO:0000259" key="5">
    <source>
        <dbReference type="Pfam" id="PF00135"/>
    </source>
</evidence>
<gene>
    <name evidence="6" type="ORF">CEUTPL_LOCUS2309</name>
</gene>
<dbReference type="OrthoDB" id="19653at2759"/>
<dbReference type="InterPro" id="IPR002018">
    <property type="entry name" value="CarbesteraseB"/>
</dbReference>
<dbReference type="SUPFAM" id="SSF53474">
    <property type="entry name" value="alpha/beta-Hydrolases"/>
    <property type="match status" value="1"/>
</dbReference>
<accession>A0A9N9MGI3</accession>
<keyword evidence="3" id="KW-0378">Hydrolase</keyword>
<dbReference type="PANTHER" id="PTHR43142:SF1">
    <property type="entry name" value="CARBOXYLIC ESTER HYDROLASE"/>
    <property type="match status" value="1"/>
</dbReference>